<dbReference type="PANTHER" id="PTHR22926:SF5">
    <property type="entry name" value="PHOSPHO-N-ACETYLMURAMOYL-PENTAPEPTIDE-TRANSFERASE HOMOLOG"/>
    <property type="match status" value="1"/>
</dbReference>
<keyword evidence="7" id="KW-0573">Peptidoglycan synthesis</keyword>
<evidence type="ECO:0000256" key="5">
    <source>
        <dbReference type="ARBA" id="ARBA00022989"/>
    </source>
</evidence>
<feature type="transmembrane region" description="Helical" evidence="7">
    <location>
        <begin position="51"/>
        <end position="71"/>
    </location>
</feature>
<evidence type="ECO:0000256" key="7">
    <source>
        <dbReference type="HAMAP-Rule" id="MF_00038"/>
    </source>
</evidence>
<dbReference type="Pfam" id="PF00953">
    <property type="entry name" value="Glycos_transf_4"/>
    <property type="match status" value="1"/>
</dbReference>
<keyword evidence="7 9" id="KW-0460">Magnesium</keyword>
<dbReference type="GO" id="GO:0008360">
    <property type="term" value="P:regulation of cell shape"/>
    <property type="evidence" value="ECO:0007669"/>
    <property type="project" value="UniProtKB-KW"/>
</dbReference>
<evidence type="ECO:0000313" key="10">
    <source>
        <dbReference type="EMBL" id="MBB2968037.1"/>
    </source>
</evidence>
<feature type="transmembrane region" description="Helical" evidence="7">
    <location>
        <begin position="343"/>
        <end position="364"/>
    </location>
</feature>
<protein>
    <recommendedName>
        <fullName evidence="7 8">Phospho-N-acetylmuramoyl-pentapeptide-transferase</fullName>
        <ecNumber evidence="7 8">2.7.8.13</ecNumber>
    </recommendedName>
    <alternativeName>
        <fullName evidence="7">UDP-MurNAc-pentapeptide phosphotransferase</fullName>
    </alternativeName>
</protein>
<feature type="transmembrane region" description="Helical" evidence="7">
    <location>
        <begin position="196"/>
        <end position="217"/>
    </location>
</feature>
<dbReference type="UniPathway" id="UPA00219"/>
<comment type="subcellular location">
    <subcellularLocation>
        <location evidence="7">Cell membrane</location>
        <topology evidence="7">Multi-pass membrane protein</topology>
    </subcellularLocation>
    <subcellularLocation>
        <location evidence="1">Membrane</location>
        <topology evidence="1">Multi-pass membrane protein</topology>
    </subcellularLocation>
</comment>
<dbReference type="GO" id="GO:0008963">
    <property type="term" value="F:phospho-N-acetylmuramoyl-pentapeptide-transferase activity"/>
    <property type="evidence" value="ECO:0007669"/>
    <property type="project" value="UniProtKB-UniRule"/>
</dbReference>
<keyword evidence="3 7" id="KW-0808">Transferase</keyword>
<dbReference type="Proteomes" id="UP000538196">
    <property type="component" value="Unassembled WGS sequence"/>
</dbReference>
<feature type="transmembrane region" description="Helical" evidence="7">
    <location>
        <begin position="117"/>
        <end position="134"/>
    </location>
</feature>
<dbReference type="InterPro" id="IPR000715">
    <property type="entry name" value="Glycosyl_transferase_4"/>
</dbReference>
<feature type="binding site" evidence="9">
    <location>
        <position position="271"/>
    </location>
    <ligand>
        <name>Mg(2+)</name>
        <dbReference type="ChEBI" id="CHEBI:18420"/>
    </ligand>
</feature>
<keyword evidence="7" id="KW-0132">Cell division</keyword>
<dbReference type="GO" id="GO:0051301">
    <property type="term" value="P:cell division"/>
    <property type="evidence" value="ECO:0007669"/>
    <property type="project" value="UniProtKB-KW"/>
</dbReference>
<evidence type="ECO:0000256" key="9">
    <source>
        <dbReference type="PIRSR" id="PIRSR600715-1"/>
    </source>
</evidence>
<dbReference type="NCBIfam" id="TIGR00445">
    <property type="entry name" value="mraY"/>
    <property type="match status" value="1"/>
</dbReference>
<accession>A0A7W4UXM6</accession>
<keyword evidence="11" id="KW-1185">Reference proteome</keyword>
<dbReference type="AlphaFoldDB" id="A0A7W4UXM6"/>
<dbReference type="PROSITE" id="PS01347">
    <property type="entry name" value="MRAY_1"/>
    <property type="match status" value="1"/>
</dbReference>
<sequence length="368" mass="38794">MGTLLTAGSLALLFSLLLTPAFIRLFRKLELGQFIREDGPKTHHVKRGTPTMGGIVFILATLFGFFAAALLNGGEGITASSLLVLLMFVGMACVGFVDDYLKVRNQRSLGLGGWSKVAGQLIVGTLFAVLAISLPNAEGVTPASTAISALRDIPALDLARIATGVPIVGLVLYVLWVNVLAAATTNGVNLADGLDGLATGASILSIGAYVFIGFWQFTQSCTNGSLHPDNVAKCYSTADPLSLAIVAAAICGALIGFLWWNTNPAKIIMGDTGALGLGGALCALAIETHTELLLILIGGLFVIEAGSVILQRAYFKATHGKRLFLMTPIHHTFELMNWREVTIVVRLWIVAGILVAVGVGGFYLEWLG</sequence>
<comment type="similarity">
    <text evidence="2 7">Belongs to the glycosyltransferase 4 family. MraY subfamily.</text>
</comment>
<dbReference type="Pfam" id="PF10555">
    <property type="entry name" value="MraY_sig1"/>
    <property type="match status" value="1"/>
</dbReference>
<comment type="caution">
    <text evidence="10">The sequence shown here is derived from an EMBL/GenBank/DDBJ whole genome shotgun (WGS) entry which is preliminary data.</text>
</comment>
<keyword evidence="5 7" id="KW-1133">Transmembrane helix</keyword>
<keyword evidence="7" id="KW-1003">Cell membrane</keyword>
<keyword evidence="4 7" id="KW-0812">Transmembrane</keyword>
<feature type="transmembrane region" description="Helical" evidence="7">
    <location>
        <begin position="241"/>
        <end position="260"/>
    </location>
</feature>
<proteinExistence type="inferred from homology"/>
<dbReference type="GO" id="GO:0046872">
    <property type="term" value="F:metal ion binding"/>
    <property type="evidence" value="ECO:0007669"/>
    <property type="project" value="UniProtKB-KW"/>
</dbReference>
<dbReference type="GO" id="GO:0005886">
    <property type="term" value="C:plasma membrane"/>
    <property type="evidence" value="ECO:0007669"/>
    <property type="project" value="UniProtKB-SubCell"/>
</dbReference>
<dbReference type="GO" id="GO:0071555">
    <property type="term" value="P:cell wall organization"/>
    <property type="evidence" value="ECO:0007669"/>
    <property type="project" value="UniProtKB-KW"/>
</dbReference>
<dbReference type="InterPro" id="IPR003524">
    <property type="entry name" value="PNAcMuramoyl-5peptid_Trfase"/>
</dbReference>
<dbReference type="HAMAP" id="MF_00038">
    <property type="entry name" value="MraY"/>
    <property type="match status" value="1"/>
</dbReference>
<evidence type="ECO:0000256" key="1">
    <source>
        <dbReference type="ARBA" id="ARBA00004141"/>
    </source>
</evidence>
<keyword evidence="7" id="KW-0133">Cell shape</keyword>
<dbReference type="PROSITE" id="PS01348">
    <property type="entry name" value="MRAY_2"/>
    <property type="match status" value="1"/>
</dbReference>
<evidence type="ECO:0000313" key="11">
    <source>
        <dbReference type="Proteomes" id="UP000538196"/>
    </source>
</evidence>
<keyword evidence="7" id="KW-0131">Cell cycle</keyword>
<comment type="cofactor">
    <cofactor evidence="7 9">
        <name>Mg(2+)</name>
        <dbReference type="ChEBI" id="CHEBI:18420"/>
    </cofactor>
</comment>
<dbReference type="EC" id="2.7.8.13" evidence="7 8"/>
<feature type="binding site" evidence="9">
    <location>
        <position position="189"/>
    </location>
    <ligand>
        <name>Mg(2+)</name>
        <dbReference type="ChEBI" id="CHEBI:18420"/>
    </ligand>
</feature>
<reference evidence="10 11" key="1">
    <citation type="submission" date="2020-08" db="EMBL/GenBank/DDBJ databases">
        <title>Sequencing the genomes of 1000 actinobacteria strains.</title>
        <authorList>
            <person name="Klenk H.-P."/>
        </authorList>
    </citation>
    <scope>NUCLEOTIDE SEQUENCE [LARGE SCALE GENOMIC DNA]</scope>
    <source>
        <strain evidence="10 11">DSM 20146</strain>
    </source>
</reference>
<dbReference type="GO" id="GO:0009252">
    <property type="term" value="P:peptidoglycan biosynthetic process"/>
    <property type="evidence" value="ECO:0007669"/>
    <property type="project" value="UniProtKB-UniRule"/>
</dbReference>
<keyword evidence="7 9" id="KW-0479">Metal-binding</keyword>
<dbReference type="EMBL" id="JACHVP010000003">
    <property type="protein sequence ID" value="MBB2968037.1"/>
    <property type="molecule type" value="Genomic_DNA"/>
</dbReference>
<feature type="transmembrane region" description="Helical" evidence="7">
    <location>
        <begin position="292"/>
        <end position="315"/>
    </location>
</feature>
<dbReference type="RefSeq" id="WP_021762734.1">
    <property type="nucleotide sequence ID" value="NZ_JACHVP010000003.1"/>
</dbReference>
<feature type="transmembrane region" description="Helical" evidence="7">
    <location>
        <begin position="6"/>
        <end position="26"/>
    </location>
</feature>
<comment type="catalytic activity">
    <reaction evidence="7">
        <text>UDP-N-acetyl-alpha-D-muramoyl-L-alanyl-gamma-D-glutamyl-meso-2,6-diaminopimeloyl-D-alanyl-D-alanine + di-trans,octa-cis-undecaprenyl phosphate = di-trans,octa-cis-undecaprenyl diphospho-N-acetyl-alpha-D-muramoyl-L-alanyl-D-glutamyl-meso-2,6-diaminopimeloyl-D-alanyl-D-alanine + UMP</text>
        <dbReference type="Rhea" id="RHEA:28386"/>
        <dbReference type="ChEBI" id="CHEBI:57865"/>
        <dbReference type="ChEBI" id="CHEBI:60392"/>
        <dbReference type="ChEBI" id="CHEBI:61386"/>
        <dbReference type="ChEBI" id="CHEBI:61387"/>
        <dbReference type="EC" id="2.7.8.13"/>
    </reaction>
</comment>
<name>A0A7W4UXM6_LEIAQ</name>
<dbReference type="CDD" id="cd06852">
    <property type="entry name" value="GT_MraY"/>
    <property type="match status" value="1"/>
</dbReference>
<keyword evidence="6 7" id="KW-0472">Membrane</keyword>
<gene>
    <name evidence="7" type="primary">mraY</name>
    <name evidence="10" type="ORF">FHX33_002807</name>
</gene>
<feature type="transmembrane region" description="Helical" evidence="7">
    <location>
        <begin position="267"/>
        <end position="286"/>
    </location>
</feature>
<comment type="function">
    <text evidence="7">Catalyzes the initial step of the lipid cycle reactions in the biosynthesis of the cell wall peptidoglycan: transfers peptidoglycan precursor phospho-MurNAc-pentapeptide from UDP-MurNAc-pentapeptide onto the lipid carrier undecaprenyl phosphate, yielding undecaprenyl-pyrophosphoryl-MurNAc-pentapeptide, known as lipid I.</text>
</comment>
<evidence type="ECO:0000256" key="2">
    <source>
        <dbReference type="ARBA" id="ARBA00005583"/>
    </source>
</evidence>
<organism evidence="10 11">
    <name type="scientific">Leifsonia aquatica</name>
    <name type="common">Corynebacterium aquaticum</name>
    <dbReference type="NCBI Taxonomy" id="144185"/>
    <lineage>
        <taxon>Bacteria</taxon>
        <taxon>Bacillati</taxon>
        <taxon>Actinomycetota</taxon>
        <taxon>Actinomycetes</taxon>
        <taxon>Micrococcales</taxon>
        <taxon>Microbacteriaceae</taxon>
        <taxon>Leifsonia</taxon>
    </lineage>
</organism>
<comment type="pathway">
    <text evidence="7">Cell wall biogenesis; peptidoglycan biosynthesis.</text>
</comment>
<dbReference type="PANTHER" id="PTHR22926">
    <property type="entry name" value="PHOSPHO-N-ACETYLMURAMOYL-PENTAPEPTIDE-TRANSFERASE"/>
    <property type="match status" value="1"/>
</dbReference>
<evidence type="ECO:0000256" key="3">
    <source>
        <dbReference type="ARBA" id="ARBA00022679"/>
    </source>
</evidence>
<keyword evidence="7" id="KW-0961">Cell wall biogenesis/degradation</keyword>
<evidence type="ECO:0000256" key="4">
    <source>
        <dbReference type="ARBA" id="ARBA00022692"/>
    </source>
</evidence>
<evidence type="ECO:0000256" key="8">
    <source>
        <dbReference type="NCBIfam" id="TIGR00445"/>
    </source>
</evidence>
<feature type="transmembrane region" description="Helical" evidence="7">
    <location>
        <begin position="161"/>
        <end position="184"/>
    </location>
</feature>
<feature type="transmembrane region" description="Helical" evidence="7">
    <location>
        <begin position="77"/>
        <end position="97"/>
    </location>
</feature>
<dbReference type="InterPro" id="IPR018480">
    <property type="entry name" value="PNAcMuramoyl-5peptid_Trfase_CS"/>
</dbReference>
<evidence type="ECO:0000256" key="6">
    <source>
        <dbReference type="ARBA" id="ARBA00023136"/>
    </source>
</evidence>